<dbReference type="InterPro" id="IPR000595">
    <property type="entry name" value="cNMP-bd_dom"/>
</dbReference>
<gene>
    <name evidence="2" type="ORF">L9F63_009380</name>
</gene>
<name>A0AAD8AJN7_DIPPU</name>
<sequence length="90" mass="10534">MYFVYSGEVEVLSEGADFYCPKREDVLKAGDVFGMVQGLYPLQIHNYSYRALTIAVVLILKRQDWEYLLRSFPDSNHDIYERVTSLEFTI</sequence>
<reference evidence="2" key="2">
    <citation type="submission" date="2023-05" db="EMBL/GenBank/DDBJ databases">
        <authorList>
            <person name="Fouks B."/>
        </authorList>
    </citation>
    <scope>NUCLEOTIDE SEQUENCE</scope>
    <source>
        <strain evidence="2">Stay&amp;Tobe</strain>
        <tissue evidence="2">Testes</tissue>
    </source>
</reference>
<proteinExistence type="predicted"/>
<protein>
    <recommendedName>
        <fullName evidence="1">Cyclic nucleotide-binding domain-containing protein</fullName>
    </recommendedName>
</protein>
<dbReference type="PROSITE" id="PS50042">
    <property type="entry name" value="CNMP_BINDING_3"/>
    <property type="match status" value="1"/>
</dbReference>
<keyword evidence="3" id="KW-1185">Reference proteome</keyword>
<reference evidence="2" key="1">
    <citation type="journal article" date="2023" name="IScience">
        <title>Live-bearing cockroach genome reveals convergent evolutionary mechanisms linked to viviparity in insects and beyond.</title>
        <authorList>
            <person name="Fouks B."/>
            <person name="Harrison M.C."/>
            <person name="Mikhailova A.A."/>
            <person name="Marchal E."/>
            <person name="English S."/>
            <person name="Carruthers M."/>
            <person name="Jennings E.C."/>
            <person name="Chiamaka E.L."/>
            <person name="Frigard R.A."/>
            <person name="Pippel M."/>
            <person name="Attardo G.M."/>
            <person name="Benoit J.B."/>
            <person name="Bornberg-Bauer E."/>
            <person name="Tobe S.S."/>
        </authorList>
    </citation>
    <scope>NUCLEOTIDE SEQUENCE</scope>
    <source>
        <strain evidence="2">Stay&amp;Tobe</strain>
    </source>
</reference>
<dbReference type="CDD" id="cd00038">
    <property type="entry name" value="CAP_ED"/>
    <property type="match status" value="1"/>
</dbReference>
<dbReference type="Proteomes" id="UP001233999">
    <property type="component" value="Unassembled WGS sequence"/>
</dbReference>
<dbReference type="EMBL" id="JASPKZ010000432">
    <property type="protein sequence ID" value="KAJ9600304.1"/>
    <property type="molecule type" value="Genomic_DNA"/>
</dbReference>
<accession>A0AAD8AJN7</accession>
<evidence type="ECO:0000313" key="2">
    <source>
        <dbReference type="EMBL" id="KAJ9600304.1"/>
    </source>
</evidence>
<feature type="domain" description="Cyclic nucleotide-binding" evidence="1">
    <location>
        <begin position="1"/>
        <end position="86"/>
    </location>
</feature>
<evidence type="ECO:0000313" key="3">
    <source>
        <dbReference type="Proteomes" id="UP001233999"/>
    </source>
</evidence>
<dbReference type="Gene3D" id="2.60.120.10">
    <property type="entry name" value="Jelly Rolls"/>
    <property type="match status" value="1"/>
</dbReference>
<dbReference type="SUPFAM" id="SSF51206">
    <property type="entry name" value="cAMP-binding domain-like"/>
    <property type="match status" value="1"/>
</dbReference>
<dbReference type="InterPro" id="IPR018490">
    <property type="entry name" value="cNMP-bd_dom_sf"/>
</dbReference>
<comment type="caution">
    <text evidence="2">The sequence shown here is derived from an EMBL/GenBank/DDBJ whole genome shotgun (WGS) entry which is preliminary data.</text>
</comment>
<dbReference type="AlphaFoldDB" id="A0AAD8AJN7"/>
<evidence type="ECO:0000259" key="1">
    <source>
        <dbReference type="PROSITE" id="PS50042"/>
    </source>
</evidence>
<organism evidence="2 3">
    <name type="scientific">Diploptera punctata</name>
    <name type="common">Pacific beetle cockroach</name>
    <dbReference type="NCBI Taxonomy" id="6984"/>
    <lineage>
        <taxon>Eukaryota</taxon>
        <taxon>Metazoa</taxon>
        <taxon>Ecdysozoa</taxon>
        <taxon>Arthropoda</taxon>
        <taxon>Hexapoda</taxon>
        <taxon>Insecta</taxon>
        <taxon>Pterygota</taxon>
        <taxon>Neoptera</taxon>
        <taxon>Polyneoptera</taxon>
        <taxon>Dictyoptera</taxon>
        <taxon>Blattodea</taxon>
        <taxon>Blaberoidea</taxon>
        <taxon>Blaberidae</taxon>
        <taxon>Diplopterinae</taxon>
        <taxon>Diploptera</taxon>
    </lineage>
</organism>
<dbReference type="InterPro" id="IPR014710">
    <property type="entry name" value="RmlC-like_jellyroll"/>
</dbReference>